<dbReference type="AlphaFoldDB" id="A0A9E6R9W7"/>
<dbReference type="Proteomes" id="UP000825701">
    <property type="component" value="Chromosome"/>
</dbReference>
<dbReference type="InterPro" id="IPR015947">
    <property type="entry name" value="PUA-like_sf"/>
</dbReference>
<sequence length="160" mass="17827">MTNLPALTVWQPWASLIAIGAKPYEFRGWRAPRAYQGRRIAIHAAARPVRIAEVVEMIEDLTSDRAWTTCLDAKLALPVLERVYRDPKILPLSAVVCTAMLGVPRHGDDIAAEFGGPVNDSDRHDHAHWGWPLTDVFVLEPPAPARGAQGFWTWTDVRLA</sequence>
<dbReference type="SUPFAM" id="SSF88697">
    <property type="entry name" value="PUA domain-like"/>
    <property type="match status" value="1"/>
</dbReference>
<name>A0A9E6R9W7_9HYPH</name>
<organism evidence="1 2">
    <name type="scientific">Chenggangzhangella methanolivorans</name>
    <dbReference type="NCBI Taxonomy" id="1437009"/>
    <lineage>
        <taxon>Bacteria</taxon>
        <taxon>Pseudomonadati</taxon>
        <taxon>Pseudomonadota</taxon>
        <taxon>Alphaproteobacteria</taxon>
        <taxon>Hyphomicrobiales</taxon>
        <taxon>Methylopilaceae</taxon>
        <taxon>Chenggangzhangella</taxon>
    </lineage>
</organism>
<gene>
    <name evidence="1" type="ORF">K6K41_22760</name>
</gene>
<protein>
    <recommendedName>
        <fullName evidence="3">ASCH domain-containing protein</fullName>
    </recommendedName>
</protein>
<evidence type="ECO:0000313" key="2">
    <source>
        <dbReference type="Proteomes" id="UP000825701"/>
    </source>
</evidence>
<dbReference type="RefSeq" id="WP_261402579.1">
    <property type="nucleotide sequence ID" value="NZ_CP081869.1"/>
</dbReference>
<evidence type="ECO:0000313" key="1">
    <source>
        <dbReference type="EMBL" id="QZN99498.1"/>
    </source>
</evidence>
<accession>A0A9E6R9W7</accession>
<dbReference type="EMBL" id="CP081869">
    <property type="protein sequence ID" value="QZN99498.1"/>
    <property type="molecule type" value="Genomic_DNA"/>
</dbReference>
<evidence type="ECO:0008006" key="3">
    <source>
        <dbReference type="Google" id="ProtNLM"/>
    </source>
</evidence>
<reference evidence="1" key="1">
    <citation type="submission" date="2021-08" db="EMBL/GenBank/DDBJ databases">
        <authorList>
            <person name="Zhang H."/>
            <person name="Xu M."/>
            <person name="Yu Z."/>
            <person name="Yang L."/>
            <person name="Cai Y."/>
        </authorList>
    </citation>
    <scope>NUCLEOTIDE SEQUENCE</scope>
    <source>
        <strain evidence="1">CHL1</strain>
    </source>
</reference>
<proteinExistence type="predicted"/>
<dbReference type="Gene3D" id="2.30.130.30">
    <property type="entry name" value="Hypothetical protein"/>
    <property type="match status" value="1"/>
</dbReference>
<dbReference type="KEGG" id="cmet:K6K41_22760"/>
<keyword evidence="2" id="KW-1185">Reference proteome</keyword>